<keyword evidence="10" id="KW-0813">Transport</keyword>
<comment type="caution">
    <text evidence="11">The sequence shown here is derived from an EMBL/GenBank/DDBJ whole genome shotgun (WGS) entry which is preliminary data.</text>
</comment>
<keyword evidence="10" id="KW-0915">Sodium</keyword>
<evidence type="ECO:0000313" key="11">
    <source>
        <dbReference type="EMBL" id="MCS7476430.1"/>
    </source>
</evidence>
<dbReference type="EMBL" id="JANYMP010000002">
    <property type="protein sequence ID" value="MCS7476430.1"/>
    <property type="molecule type" value="Genomic_DNA"/>
</dbReference>
<feature type="transmembrane region" description="Helical" evidence="10">
    <location>
        <begin position="88"/>
        <end position="111"/>
    </location>
</feature>
<keyword evidence="12" id="KW-1185">Reference proteome</keyword>
<evidence type="ECO:0000256" key="1">
    <source>
        <dbReference type="ARBA" id="ARBA00004651"/>
    </source>
</evidence>
<keyword evidence="4 10" id="KW-1133">Transmembrane helix</keyword>
<comment type="function">
    <text evidence="9 10">Fluoride-specific ion channel. Important for reducing fluoride concentration in the cell, thus reducing its toxicity.</text>
</comment>
<comment type="activity regulation">
    <text evidence="10">Na(+) is not transported, but it plays an essential structural role and its presence is essential for fluoride channel function.</text>
</comment>
<reference evidence="11" key="1">
    <citation type="submission" date="2022-08" db="EMBL/GenBank/DDBJ databases">
        <authorList>
            <person name="Tistechok S."/>
            <person name="Samborskyy M."/>
            <person name="Roman I."/>
        </authorList>
    </citation>
    <scope>NUCLEOTIDE SEQUENCE</scope>
    <source>
        <strain evidence="11">DSM 103496</strain>
    </source>
</reference>
<feature type="transmembrane region" description="Helical" evidence="10">
    <location>
        <begin position="28"/>
        <end position="51"/>
    </location>
</feature>
<evidence type="ECO:0000256" key="3">
    <source>
        <dbReference type="ARBA" id="ARBA00022692"/>
    </source>
</evidence>
<dbReference type="PANTHER" id="PTHR28259">
    <property type="entry name" value="FLUORIDE EXPORT PROTEIN 1-RELATED"/>
    <property type="match status" value="1"/>
</dbReference>
<feature type="binding site" evidence="10">
    <location>
        <position position="69"/>
    </location>
    <ligand>
        <name>Na(+)</name>
        <dbReference type="ChEBI" id="CHEBI:29101"/>
        <note>structural</note>
    </ligand>
</feature>
<evidence type="ECO:0000256" key="2">
    <source>
        <dbReference type="ARBA" id="ARBA00022475"/>
    </source>
</evidence>
<keyword evidence="10" id="KW-0479">Metal-binding</keyword>
<dbReference type="PANTHER" id="PTHR28259:SF1">
    <property type="entry name" value="FLUORIDE EXPORT PROTEIN 1-RELATED"/>
    <property type="match status" value="1"/>
</dbReference>
<dbReference type="InterPro" id="IPR003691">
    <property type="entry name" value="FluC"/>
</dbReference>
<protein>
    <recommendedName>
        <fullName evidence="10">Fluoride-specific ion channel FluC</fullName>
    </recommendedName>
</protein>
<comment type="catalytic activity">
    <reaction evidence="8">
        <text>fluoride(in) = fluoride(out)</text>
        <dbReference type="Rhea" id="RHEA:76159"/>
        <dbReference type="ChEBI" id="CHEBI:17051"/>
    </reaction>
    <physiologicalReaction direction="left-to-right" evidence="8">
        <dbReference type="Rhea" id="RHEA:76160"/>
    </physiologicalReaction>
</comment>
<gene>
    <name evidence="10" type="primary">fluC</name>
    <name evidence="10" type="synonym">crcB</name>
    <name evidence="11" type="ORF">NZH93_06170</name>
</gene>
<evidence type="ECO:0000256" key="10">
    <source>
        <dbReference type="HAMAP-Rule" id="MF_00454"/>
    </source>
</evidence>
<keyword evidence="3 10" id="KW-0812">Transmembrane</keyword>
<proteinExistence type="inferred from homology"/>
<organism evidence="11 12">
    <name type="scientific">Umezawaea endophytica</name>
    <dbReference type="NCBI Taxonomy" id="1654476"/>
    <lineage>
        <taxon>Bacteria</taxon>
        <taxon>Bacillati</taxon>
        <taxon>Actinomycetota</taxon>
        <taxon>Actinomycetes</taxon>
        <taxon>Pseudonocardiales</taxon>
        <taxon>Pseudonocardiaceae</taxon>
        <taxon>Umezawaea</taxon>
    </lineage>
</organism>
<accession>A0A9X3AEX3</accession>
<evidence type="ECO:0000256" key="6">
    <source>
        <dbReference type="ARBA" id="ARBA00023303"/>
    </source>
</evidence>
<evidence type="ECO:0000256" key="4">
    <source>
        <dbReference type="ARBA" id="ARBA00022989"/>
    </source>
</evidence>
<evidence type="ECO:0000256" key="9">
    <source>
        <dbReference type="ARBA" id="ARBA00049940"/>
    </source>
</evidence>
<dbReference type="GO" id="GO:0140114">
    <property type="term" value="P:cellular detoxification of fluoride"/>
    <property type="evidence" value="ECO:0007669"/>
    <property type="project" value="UniProtKB-UniRule"/>
</dbReference>
<evidence type="ECO:0000256" key="8">
    <source>
        <dbReference type="ARBA" id="ARBA00035585"/>
    </source>
</evidence>
<comment type="subcellular location">
    <subcellularLocation>
        <location evidence="1 10">Cell membrane</location>
        <topology evidence="1 10">Multi-pass membrane protein</topology>
    </subcellularLocation>
</comment>
<dbReference type="GO" id="GO:0005886">
    <property type="term" value="C:plasma membrane"/>
    <property type="evidence" value="ECO:0007669"/>
    <property type="project" value="UniProtKB-SubCell"/>
</dbReference>
<dbReference type="HAMAP" id="MF_00454">
    <property type="entry name" value="FluC"/>
    <property type="match status" value="1"/>
</dbReference>
<dbReference type="Proteomes" id="UP001141259">
    <property type="component" value="Unassembled WGS sequence"/>
</dbReference>
<comment type="similarity">
    <text evidence="7 10">Belongs to the fluoride channel Fluc/FEX (TC 1.A.43) family.</text>
</comment>
<dbReference type="Pfam" id="PF02537">
    <property type="entry name" value="CRCB"/>
    <property type="match status" value="1"/>
</dbReference>
<evidence type="ECO:0000256" key="5">
    <source>
        <dbReference type="ARBA" id="ARBA00023136"/>
    </source>
</evidence>
<sequence>MPRLLGAVACGGVLGALARYGLGVVLPHGPWTILVVNVSGCFLIGVLAAATEAPVPRAFLGTGFLGGYTTFSTYVVDLQRFLADGRPAVALLYLFGTLLPALAAVFAGTALTRRVRR</sequence>
<keyword evidence="6 10" id="KW-0407">Ion channel</keyword>
<dbReference type="AlphaFoldDB" id="A0A9X3AEX3"/>
<name>A0A9X3AEX3_9PSEU</name>
<feature type="binding site" evidence="10">
    <location>
        <position position="66"/>
    </location>
    <ligand>
        <name>Na(+)</name>
        <dbReference type="ChEBI" id="CHEBI:29101"/>
        <note>structural</note>
    </ligand>
</feature>
<dbReference type="GO" id="GO:0062054">
    <property type="term" value="F:fluoride channel activity"/>
    <property type="evidence" value="ECO:0007669"/>
    <property type="project" value="UniProtKB-UniRule"/>
</dbReference>
<evidence type="ECO:0000256" key="7">
    <source>
        <dbReference type="ARBA" id="ARBA00035120"/>
    </source>
</evidence>
<keyword evidence="10" id="KW-0406">Ion transport</keyword>
<comment type="caution">
    <text evidence="10">Lacks conserved residue(s) required for the propagation of feature annotation.</text>
</comment>
<keyword evidence="2 10" id="KW-1003">Cell membrane</keyword>
<evidence type="ECO:0000313" key="12">
    <source>
        <dbReference type="Proteomes" id="UP001141259"/>
    </source>
</evidence>
<dbReference type="RefSeq" id="WP_259621929.1">
    <property type="nucleotide sequence ID" value="NZ_JANYMP010000002.1"/>
</dbReference>
<dbReference type="GO" id="GO:0046872">
    <property type="term" value="F:metal ion binding"/>
    <property type="evidence" value="ECO:0007669"/>
    <property type="project" value="UniProtKB-KW"/>
</dbReference>
<keyword evidence="5 10" id="KW-0472">Membrane</keyword>